<comment type="caution">
    <text evidence="1">The sequence shown here is derived from an EMBL/GenBank/DDBJ whole genome shotgun (WGS) entry which is preliminary data.</text>
</comment>
<proteinExistence type="predicted"/>
<dbReference type="Proteomes" id="UP000544054">
    <property type="component" value="Unassembled WGS sequence"/>
</dbReference>
<evidence type="ECO:0000313" key="1">
    <source>
        <dbReference type="EMBL" id="NML70058.1"/>
    </source>
</evidence>
<dbReference type="AlphaFoldDB" id="A0A7Y0AMI1"/>
<accession>A0A7Y0AMI1</accession>
<protein>
    <submittedName>
        <fullName evidence="1">Uncharacterized protein</fullName>
    </submittedName>
</protein>
<organism evidence="1 2">
    <name type="scientific">Chryseobacterium antibioticum</name>
    <dbReference type="NCBI Taxonomy" id="2728847"/>
    <lineage>
        <taxon>Bacteria</taxon>
        <taxon>Pseudomonadati</taxon>
        <taxon>Bacteroidota</taxon>
        <taxon>Flavobacteriia</taxon>
        <taxon>Flavobacteriales</taxon>
        <taxon>Weeksellaceae</taxon>
        <taxon>Chryseobacterium group</taxon>
        <taxon>Chryseobacterium</taxon>
    </lineage>
</organism>
<sequence>MSKYYSINGLKVRVSDHEANTALRGTSDIYLYVKSADNQLLSIVDQLENICDKRDLNIEDFNSILNEWADGTYSKDVFIGQVEDDEDNGTSGQVTELKTSFDNENRLKLKDYSLVNTIPGSKLRAEIKQLSEKTGVSQSFIKKHFNIR</sequence>
<name>A0A7Y0AMI1_9FLAO</name>
<gene>
    <name evidence="1" type="ORF">HHL23_09615</name>
</gene>
<keyword evidence="2" id="KW-1185">Reference proteome</keyword>
<evidence type="ECO:0000313" key="2">
    <source>
        <dbReference type="Proteomes" id="UP000544054"/>
    </source>
</evidence>
<reference evidence="1 2" key="1">
    <citation type="submission" date="2020-04" db="EMBL/GenBank/DDBJ databases">
        <title>Chryseobacterium sp. RP-3-3 sp. nov., isolated from Jeju soil.</title>
        <authorList>
            <person name="Dahal R.H."/>
        </authorList>
    </citation>
    <scope>NUCLEOTIDE SEQUENCE [LARGE SCALE GENOMIC DNA]</scope>
    <source>
        <strain evidence="1 2">RP-3-3</strain>
    </source>
</reference>
<dbReference type="EMBL" id="JABBGI010000010">
    <property type="protein sequence ID" value="NML70058.1"/>
    <property type="molecule type" value="Genomic_DNA"/>
</dbReference>
<dbReference type="RefSeq" id="WP_169234596.1">
    <property type="nucleotide sequence ID" value="NZ_JABBGI010000010.1"/>
</dbReference>